<organism evidence="2 3">
    <name type="scientific">Gaetbulibacter aestuarii</name>
    <dbReference type="NCBI Taxonomy" id="1502358"/>
    <lineage>
        <taxon>Bacteria</taxon>
        <taxon>Pseudomonadati</taxon>
        <taxon>Bacteroidota</taxon>
        <taxon>Flavobacteriia</taxon>
        <taxon>Flavobacteriales</taxon>
        <taxon>Flavobacteriaceae</taxon>
        <taxon>Gaetbulibacter</taxon>
    </lineage>
</organism>
<name>A0ABW7MX73_9FLAO</name>
<keyword evidence="2" id="KW-0378">Hydrolase</keyword>
<dbReference type="InterPro" id="IPR000073">
    <property type="entry name" value="AB_hydrolase_1"/>
</dbReference>
<evidence type="ECO:0000313" key="3">
    <source>
        <dbReference type="Proteomes" id="UP001610100"/>
    </source>
</evidence>
<dbReference type="SUPFAM" id="SSF53474">
    <property type="entry name" value="alpha/beta-Hydrolases"/>
    <property type="match status" value="1"/>
</dbReference>
<dbReference type="Pfam" id="PF00561">
    <property type="entry name" value="Abhydrolase_1"/>
    <property type="match status" value="1"/>
</dbReference>
<dbReference type="Gene3D" id="3.40.50.1820">
    <property type="entry name" value="alpha/beta hydrolase"/>
    <property type="match status" value="1"/>
</dbReference>
<protein>
    <submittedName>
        <fullName evidence="2">Alpha/beta hydrolase</fullName>
    </submittedName>
</protein>
<gene>
    <name evidence="2" type="ORF">V8G58_04920</name>
</gene>
<dbReference type="RefSeq" id="WP_344740308.1">
    <property type="nucleotide sequence ID" value="NZ_BAABAY010000001.1"/>
</dbReference>
<keyword evidence="3" id="KW-1185">Reference proteome</keyword>
<comment type="caution">
    <text evidence="2">The sequence shown here is derived from an EMBL/GenBank/DDBJ whole genome shotgun (WGS) entry which is preliminary data.</text>
</comment>
<feature type="domain" description="AB hydrolase-1" evidence="1">
    <location>
        <begin position="74"/>
        <end position="178"/>
    </location>
</feature>
<accession>A0ABW7MX73</accession>
<dbReference type="EMBL" id="JBAWKB010000001">
    <property type="protein sequence ID" value="MFH6771269.1"/>
    <property type="molecule type" value="Genomic_DNA"/>
</dbReference>
<proteinExistence type="predicted"/>
<evidence type="ECO:0000313" key="2">
    <source>
        <dbReference type="EMBL" id="MFH6771269.1"/>
    </source>
</evidence>
<evidence type="ECO:0000259" key="1">
    <source>
        <dbReference type="Pfam" id="PF00561"/>
    </source>
</evidence>
<dbReference type="InterPro" id="IPR029058">
    <property type="entry name" value="AB_hydrolase_fold"/>
</dbReference>
<sequence>MKPYLPKIIGFIINVIGIFSKSLAARLAIKLFGTPLKGRFSEDEQAFLKEAKYDTFDCRGFDIQTYKWQGTGDTVILAHGWESNTYRWRDLIHALTALDFTVISLDGPAHGNSSGKRFNTLDYSACLAEVAKKHKADSIIGHSVGGMATVFSISFHKVSGLKKIVLLGAPSNFTGILKRYGQMMDYSSRVMKAITTNIEKEFKHPPEFFNAFEFSKDISAEGLIIHDQKDPIIPFSDANDYKTHMLNAKLIETKGLGHGLKSEAVYKHITEFLMA</sequence>
<dbReference type="GO" id="GO:0016787">
    <property type="term" value="F:hydrolase activity"/>
    <property type="evidence" value="ECO:0007669"/>
    <property type="project" value="UniProtKB-KW"/>
</dbReference>
<dbReference type="PANTHER" id="PTHR43689">
    <property type="entry name" value="HYDROLASE"/>
    <property type="match status" value="1"/>
</dbReference>
<dbReference type="PANTHER" id="PTHR43689:SF8">
    <property type="entry name" value="ALPHA_BETA-HYDROLASES SUPERFAMILY PROTEIN"/>
    <property type="match status" value="1"/>
</dbReference>
<dbReference type="Proteomes" id="UP001610100">
    <property type="component" value="Unassembled WGS sequence"/>
</dbReference>
<reference evidence="2 3" key="1">
    <citation type="submission" date="2024-02" db="EMBL/GenBank/DDBJ databases">
        <title>A Gaetbulibacter species isolated from tidal flats and genomic insights of their niches.</title>
        <authorList>
            <person name="Ye Y."/>
        </authorList>
    </citation>
    <scope>NUCLEOTIDE SEQUENCE [LARGE SCALE GENOMIC DNA]</scope>
    <source>
        <strain evidence="2 3">KYW382</strain>
    </source>
</reference>